<dbReference type="SUPFAM" id="SSF48371">
    <property type="entry name" value="ARM repeat"/>
    <property type="match status" value="1"/>
</dbReference>
<dbReference type="RefSeq" id="YP_009362592.1">
    <property type="nucleotide sequence ID" value="NC_034620.1"/>
</dbReference>
<accession>A0A1X9SJI7</accession>
<evidence type="ECO:0000313" key="1">
    <source>
        <dbReference type="EMBL" id="ARQ96388.1"/>
    </source>
</evidence>
<reference evidence="1 2" key="1">
    <citation type="journal article" date="2017" name="Viruses">
        <title>Differentiation and structure in Sulfolobus islandicus rod-shaped virus populations.</title>
        <authorList>
            <person name="Bautista M.A."/>
            <person name="Black J.A."/>
            <person name="Youngblut N.D."/>
            <person name="Whitaker R.J."/>
        </authorList>
    </citation>
    <scope>NUCLEOTIDE SEQUENCE [LARGE SCALE GENOMIC DNA]</scope>
</reference>
<dbReference type="EMBL" id="KY744228">
    <property type="protein sequence ID" value="ARQ96388.1"/>
    <property type="molecule type" value="Genomic_DNA"/>
</dbReference>
<proteinExistence type="predicted"/>
<keyword evidence="2" id="KW-1185">Reference proteome</keyword>
<protein>
    <submittedName>
        <fullName evidence="1">Uncharacterized protein</fullName>
    </submittedName>
</protein>
<dbReference type="Proteomes" id="UP000202761">
    <property type="component" value="Segment"/>
</dbReference>
<dbReference type="KEGG" id="vg:32878419"/>
<sequence length="1058" mass="122195">MSFLLNLGDLGTFFSDELTALENFANFLSSDFINFFSAVVNDIENVVSFIGQAISDIPTFMQKIANNFLTILQNFVQTAIPVVSGFLTFLEQQIINVFQDLSSLASTFINDAYSFLQGVVNAFANLISTIVQDFLNNFGQNMKHISSAISQVTQFLTPFIAPVTLGKFLPAIIDKLAEILPEVEIDLAPVGLGGKIPINFGEIVKAFAETSVDFLNEVRVEIQTTLKEFIKEPFISDFKITAREIFNEIGLGDLPFADPPFRLIANWVGSRSFSEIKDHLKETILLTGFPAWFTDAYLESPVDDFIPRNPLFRPVNIRDVILASQYGILDFSAVSQYAENNLITPKTAKLMYQNETARLLQRAVEEGIRQFVVTPEKAYQEIIQNVNLAGKDLYLKVFSLEYNYSVQRIVRQFLRSLLSRALTNFGRPYIDLKFLESTVQKLFKELNYPEEVQNVFNIMIEQSQIVYTNQLLLTQLEQLTRLGIFDEKKVKAELKANNFNEQIALTILNYELQYVQLQYILKQYQFMLQNYIISTKDAENQLKKLGFDSSIISEIIFEYQTAPLTKYQISQIESLARKGYLSVDEIKKQLHSLGIIKEFEDIFINYTSQEIQISTTLSIVKEQLRNFLIDSKTVENELKALKINDYLINEIIQEEYNINISKLQLSYLETLAKNLYYDQNQLAGELAKILKDKTAIDLYTQKFYYEYVFPKIVSYHVSLARHGISSNISNLPKEIVDYEINPEIQIFQLTTELEYIKSLLKDLQITPTNAENELIKLGMQKDLANLFVQTYIPTLYSLHTIIGNIIEGQLYKVGKIPINLGNAETQLRQLGIPENQIKIIIEQYESSFGLEIWRKYLPSLSQIETAIKYNFPINQLVEYSFIPSEFLNLYSNLYQYELIGQYVQSLRNEYIQLLTYGVQNIQLENLLKQYGINQVLLEVFKLSAQIRKLLMAYQELYITPSKALTISEYISNPNQLLQKVFSEFQVPTDLQNTYLEYARNRRLRTYVNEIISTINLLFERQKIDLNTAQQYLQQLKQYGLTNEEIQLILLNWQLRSNY</sequence>
<name>A0A1X9SJI7_9VIRU</name>
<organism evidence="1 2">
    <name type="scientific">Sulfolobus islandicus rod-shaped virus 9</name>
    <dbReference type="NCBI Taxonomy" id="1983552"/>
    <lineage>
        <taxon>Viruses</taxon>
        <taxon>Adnaviria</taxon>
        <taxon>Zilligvirae</taxon>
        <taxon>Taleaviricota</taxon>
        <taxon>Tokiviricetes</taxon>
        <taxon>Ligamenvirales</taxon>
        <taxon>Rudiviridae</taxon>
        <taxon>Usarudivirus</taxon>
        <taxon>Usarudivirus aestus</taxon>
        <taxon>Usarudivirus SIRV9</taxon>
    </lineage>
</organism>
<dbReference type="OrthoDB" id="76at10239"/>
<evidence type="ECO:0000313" key="2">
    <source>
        <dbReference type="Proteomes" id="UP000202761"/>
    </source>
</evidence>
<dbReference type="InterPro" id="IPR016024">
    <property type="entry name" value="ARM-type_fold"/>
</dbReference>
<dbReference type="GeneID" id="32878419"/>